<sequence length="330" mass="38719">MPKVSIIALIYNLEAYIPLCINSVLDQSFKDFELILINDGSTDNSGCICEEYAKKDERIMVVHKSNDGIAAARNTGIAHATGDYITFIDCDDYFHEQMVEILYKHITSNNADIAMCDYLPTEEGQEEKRKNVILDYSVTTNTHIQALNGLYEKTHTYVVPWNKLYKKGLFKDVKYPSGYLYDDEFTAHRLLYETNKIVYVHAPLYFYVIRNGSTTHSPMTAKKFDKIIALHDRADFFREKNLHNLEEKALLDFTEYFFWYYLQSQIELPQAHDKRAEIKSIYNKLFLRIVRNPLTNKKKKIVFSVFRLSPDIHRLLIKGWRKKPNEVVRR</sequence>
<dbReference type="PANTHER" id="PTHR22916">
    <property type="entry name" value="GLYCOSYLTRANSFERASE"/>
    <property type="match status" value="1"/>
</dbReference>
<dbReference type="Pfam" id="PF00535">
    <property type="entry name" value="Glycos_transf_2"/>
    <property type="match status" value="1"/>
</dbReference>
<comment type="similarity">
    <text evidence="1">Belongs to the glycosyltransferase 2 family.</text>
</comment>
<keyword evidence="6" id="KW-1185">Reference proteome</keyword>
<dbReference type="STRING" id="553311.SAMN05216231_0405"/>
<feature type="domain" description="Glycosyltransferase 2-like" evidence="4">
    <location>
        <begin position="5"/>
        <end position="172"/>
    </location>
</feature>
<keyword evidence="2" id="KW-0328">Glycosyltransferase</keyword>
<name>A0A1H0Y488_9BACI</name>
<evidence type="ECO:0000313" key="5">
    <source>
        <dbReference type="EMBL" id="SDQ09766.1"/>
    </source>
</evidence>
<organism evidence="5 6">
    <name type="scientific">Virgibacillus salinus</name>
    <dbReference type="NCBI Taxonomy" id="553311"/>
    <lineage>
        <taxon>Bacteria</taxon>
        <taxon>Bacillati</taxon>
        <taxon>Bacillota</taxon>
        <taxon>Bacilli</taxon>
        <taxon>Bacillales</taxon>
        <taxon>Bacillaceae</taxon>
        <taxon>Virgibacillus</taxon>
    </lineage>
</organism>
<evidence type="ECO:0000256" key="3">
    <source>
        <dbReference type="ARBA" id="ARBA00022679"/>
    </source>
</evidence>
<dbReference type="CDD" id="cd00761">
    <property type="entry name" value="Glyco_tranf_GTA_type"/>
    <property type="match status" value="1"/>
</dbReference>
<dbReference type="AlphaFoldDB" id="A0A1H0Y488"/>
<dbReference type="InterPro" id="IPR029044">
    <property type="entry name" value="Nucleotide-diphossugar_trans"/>
</dbReference>
<dbReference type="PANTHER" id="PTHR22916:SF51">
    <property type="entry name" value="GLYCOSYLTRANSFERASE EPSH-RELATED"/>
    <property type="match status" value="1"/>
</dbReference>
<dbReference type="GO" id="GO:0016757">
    <property type="term" value="F:glycosyltransferase activity"/>
    <property type="evidence" value="ECO:0007669"/>
    <property type="project" value="UniProtKB-KW"/>
</dbReference>
<evidence type="ECO:0000313" key="6">
    <source>
        <dbReference type="Proteomes" id="UP000199444"/>
    </source>
</evidence>
<evidence type="ECO:0000256" key="2">
    <source>
        <dbReference type="ARBA" id="ARBA00022676"/>
    </source>
</evidence>
<dbReference type="Proteomes" id="UP000199444">
    <property type="component" value="Unassembled WGS sequence"/>
</dbReference>
<dbReference type="RefSeq" id="WP_092491286.1">
    <property type="nucleotide sequence ID" value="NZ_FNKD01000001.1"/>
</dbReference>
<dbReference type="EMBL" id="FNKD01000001">
    <property type="protein sequence ID" value="SDQ09766.1"/>
    <property type="molecule type" value="Genomic_DNA"/>
</dbReference>
<dbReference type="SUPFAM" id="SSF53448">
    <property type="entry name" value="Nucleotide-diphospho-sugar transferases"/>
    <property type="match status" value="1"/>
</dbReference>
<proteinExistence type="inferred from homology"/>
<protein>
    <submittedName>
        <fullName evidence="5">Glycosyl transferase family 2</fullName>
    </submittedName>
</protein>
<accession>A0A1H0Y488</accession>
<evidence type="ECO:0000259" key="4">
    <source>
        <dbReference type="Pfam" id="PF00535"/>
    </source>
</evidence>
<keyword evidence="3 5" id="KW-0808">Transferase</keyword>
<evidence type="ECO:0000256" key="1">
    <source>
        <dbReference type="ARBA" id="ARBA00006739"/>
    </source>
</evidence>
<gene>
    <name evidence="5" type="ORF">SAMN05216231_0405</name>
</gene>
<dbReference type="InterPro" id="IPR001173">
    <property type="entry name" value="Glyco_trans_2-like"/>
</dbReference>
<reference evidence="5 6" key="1">
    <citation type="submission" date="2016-10" db="EMBL/GenBank/DDBJ databases">
        <authorList>
            <person name="de Groot N.N."/>
        </authorList>
    </citation>
    <scope>NUCLEOTIDE SEQUENCE [LARGE SCALE GENOMIC DNA]</scope>
    <source>
        <strain evidence="5 6">CGMCC 1.10449</strain>
    </source>
</reference>
<dbReference type="Gene3D" id="3.90.550.10">
    <property type="entry name" value="Spore Coat Polysaccharide Biosynthesis Protein SpsA, Chain A"/>
    <property type="match status" value="1"/>
</dbReference>